<comment type="caution">
    <text evidence="2">The sequence shown here is derived from an EMBL/GenBank/DDBJ whole genome shotgun (WGS) entry which is preliminary data.</text>
</comment>
<reference evidence="2 3" key="1">
    <citation type="submission" date="2024-03" db="EMBL/GenBank/DDBJ databases">
        <title>Aquirufa genome sequencing.</title>
        <authorList>
            <person name="Pitt A."/>
            <person name="Hahn M.W."/>
        </authorList>
    </citation>
    <scope>NUCLEOTIDE SEQUENCE [LARGE SCALE GENOMIC DNA]</scope>
    <source>
        <strain evidence="2 3">OSTEICH-129V</strain>
    </source>
</reference>
<gene>
    <name evidence="2" type="ORF">U0R10_02670</name>
</gene>
<dbReference type="Proteomes" id="UP001598138">
    <property type="component" value="Unassembled WGS sequence"/>
</dbReference>
<organism evidence="2 3">
    <name type="scientific">Aquirufa avitistagni</name>
    <dbReference type="NCBI Taxonomy" id="3104728"/>
    <lineage>
        <taxon>Bacteria</taxon>
        <taxon>Pseudomonadati</taxon>
        <taxon>Bacteroidota</taxon>
        <taxon>Cytophagia</taxon>
        <taxon>Cytophagales</taxon>
        <taxon>Flectobacillaceae</taxon>
        <taxon>Aquirufa</taxon>
    </lineage>
</organism>
<accession>A0ABW6D9C3</accession>
<name>A0ABW6D9C3_9BACT</name>
<dbReference type="EMBL" id="JBBKXZ010000001">
    <property type="protein sequence ID" value="MFD3393516.1"/>
    <property type="molecule type" value="Genomic_DNA"/>
</dbReference>
<keyword evidence="3" id="KW-1185">Reference proteome</keyword>
<protein>
    <recommendedName>
        <fullName evidence="4">Class IIb bacteriocin, lactobin A/cerein 7B family</fullName>
    </recommendedName>
</protein>
<keyword evidence="1" id="KW-0812">Transmembrane</keyword>
<evidence type="ECO:0000313" key="2">
    <source>
        <dbReference type="EMBL" id="MFD3393516.1"/>
    </source>
</evidence>
<evidence type="ECO:0000313" key="3">
    <source>
        <dbReference type="Proteomes" id="UP001598138"/>
    </source>
</evidence>
<keyword evidence="1" id="KW-1133">Transmembrane helix</keyword>
<evidence type="ECO:0008006" key="4">
    <source>
        <dbReference type="Google" id="ProtNLM"/>
    </source>
</evidence>
<keyword evidence="1" id="KW-0472">Membrane</keyword>
<feature type="transmembrane region" description="Helical" evidence="1">
    <location>
        <begin position="32"/>
        <end position="57"/>
    </location>
</feature>
<proteinExistence type="predicted"/>
<evidence type="ECO:0000256" key="1">
    <source>
        <dbReference type="SAM" id="Phobius"/>
    </source>
</evidence>
<dbReference type="RefSeq" id="WP_377982222.1">
    <property type="nucleotide sequence ID" value="NZ_JBBKXZ010000001.1"/>
</dbReference>
<sequence length="58" mass="6405">MKNEWITLDNFSNYELSWHEQMHIEAGGFWEVVGIICGVLAVVAIVYLIGGAAVILAL</sequence>